<dbReference type="EMBL" id="KY684083">
    <property type="protein sequence ID" value="ARF08006.1"/>
    <property type="molecule type" value="Genomic_DNA"/>
</dbReference>
<sequence>MTNKNIEYKVKKYLHKLGFKNYQGNYDYNSYLYLKNAYQNQKGGIRIKMIDQRINKITYLFYHGSLIKNDYFQMPENTYLLLASCIGTVTNLNKEIFNPKDTTILIDRLSNYKKIFGTSSLQPSKFISKINEKLMTGDKKINLNTQTNFVLYSPGDILCNINFSHDKSIIRTFVQKSTEDNYNIPDIDDFIAYLKKLIKESPEKIRENASRSKLSSNKRLVQSLKDADEEPYNKVDMILRNVESNEDITNFLHNLLLGTNFEYSDKNDEYRLFILHLLTIFLKERNIDITDNNSKITLKDFIMNKEKSNEPRFFVSFACQCSNDSCWATYCRNITKCGNDILSFVDDILFYNMIGYDLNVFKNLFNLYSPYIKKLFKYVPQHSNPNYILDQTILPTGYTISQVFDNLEKNKNFDPQNQLSLKSIYNYIHDFSINEDSTYEKYFSKKTVNFKTFSVISQVALNSIIYWMIIEFYKNTDLTTKLLKSIYYKFDYKLYKLIIQQTIIYENEWDINSLLAILNTQKRSVKLIGIDKIPEDDKILDDIYNDKFDFFDKLSDEEKNEYYKSTWIIIDGIPELRKYILNNLLKRFNEVFYKCNSTIGSYFFKLLPSPNPFRINQ</sequence>
<name>A0A1V0S8I5_9VIRU</name>
<evidence type="ECO:0000313" key="1">
    <source>
        <dbReference type="EMBL" id="ARF08006.1"/>
    </source>
</evidence>
<organism evidence="1">
    <name type="scientific">Catovirus CTV1</name>
    <dbReference type="NCBI Taxonomy" id="1977631"/>
    <lineage>
        <taxon>Viruses</taxon>
        <taxon>Varidnaviria</taxon>
        <taxon>Bamfordvirae</taxon>
        <taxon>Nucleocytoviricota</taxon>
        <taxon>Megaviricetes</taxon>
        <taxon>Imitervirales</taxon>
        <taxon>Mimiviridae</taxon>
        <taxon>Klosneuvirinae</taxon>
        <taxon>Catovirus</taxon>
    </lineage>
</organism>
<protein>
    <submittedName>
        <fullName evidence="1">Uncharacterized protein</fullName>
    </submittedName>
</protein>
<gene>
    <name evidence="1" type="ORF">Catovirus_1_56</name>
</gene>
<reference evidence="1" key="1">
    <citation type="journal article" date="2017" name="Science">
        <title>Giant viruses with an expanded complement of translation system components.</title>
        <authorList>
            <person name="Schulz F."/>
            <person name="Yutin N."/>
            <person name="Ivanova N.N."/>
            <person name="Ortega D.R."/>
            <person name="Lee T.K."/>
            <person name="Vierheilig J."/>
            <person name="Daims H."/>
            <person name="Horn M."/>
            <person name="Wagner M."/>
            <person name="Jensen G.J."/>
            <person name="Kyrpides N.C."/>
            <person name="Koonin E.V."/>
            <person name="Woyke T."/>
        </authorList>
    </citation>
    <scope>NUCLEOTIDE SEQUENCE</scope>
    <source>
        <strain evidence="1">CTV1</strain>
    </source>
</reference>
<accession>A0A1V0S8I5</accession>
<proteinExistence type="predicted"/>